<accession>A0A0C1C3H0</accession>
<dbReference type="PANTHER" id="PTHR46082:SF11">
    <property type="entry name" value="AAA+ ATPASE DOMAIN-CONTAINING PROTEIN-RELATED"/>
    <property type="match status" value="1"/>
</dbReference>
<dbReference type="Proteomes" id="UP000053475">
    <property type="component" value="Unassembled WGS sequence"/>
</dbReference>
<dbReference type="InterPro" id="IPR035994">
    <property type="entry name" value="Nucleoside_phosphorylase_sf"/>
</dbReference>
<dbReference type="Gene3D" id="3.40.50.300">
    <property type="entry name" value="P-loop containing nucleotide triphosphate hydrolases"/>
    <property type="match status" value="1"/>
</dbReference>
<dbReference type="Pfam" id="PF24883">
    <property type="entry name" value="NPHP3_N"/>
    <property type="match status" value="1"/>
</dbReference>
<evidence type="ECO:0008006" key="6">
    <source>
        <dbReference type="Google" id="ProtNLM"/>
    </source>
</evidence>
<reference evidence="4 5" key="1">
    <citation type="submission" date="2014-11" db="EMBL/GenBank/DDBJ databases">
        <title>Genomics derived discovery of secondary metabolites biosynthetic gene clusters in Aspergillus ustus.</title>
        <authorList>
            <person name="Pi B."/>
            <person name="Dai F."/>
            <person name="Song X."/>
            <person name="Zhu C."/>
            <person name="Li H."/>
            <person name="Yu D."/>
        </authorList>
    </citation>
    <scope>NUCLEOTIDE SEQUENCE [LARGE SCALE GENOMIC DNA]</scope>
    <source>
        <strain evidence="4 5">3.3904</strain>
    </source>
</reference>
<dbReference type="InterPro" id="IPR027417">
    <property type="entry name" value="P-loop_NTPase"/>
</dbReference>
<keyword evidence="1" id="KW-0677">Repeat</keyword>
<dbReference type="InterPro" id="IPR053137">
    <property type="entry name" value="NLR-like"/>
</dbReference>
<dbReference type="InterPro" id="IPR056884">
    <property type="entry name" value="NPHP3-like_N"/>
</dbReference>
<dbReference type="InterPro" id="IPR000845">
    <property type="entry name" value="Nucleoside_phosphorylase_d"/>
</dbReference>
<proteinExistence type="predicted"/>
<dbReference type="SUPFAM" id="SSF52540">
    <property type="entry name" value="P-loop containing nucleoside triphosphate hydrolases"/>
    <property type="match status" value="1"/>
</dbReference>
<feature type="domain" description="Nephrocystin 3-like N-terminal" evidence="3">
    <location>
        <begin position="357"/>
        <end position="443"/>
    </location>
</feature>
<dbReference type="EMBL" id="JOMC01000079">
    <property type="protein sequence ID" value="KIA75580.1"/>
    <property type="molecule type" value="Genomic_DNA"/>
</dbReference>
<dbReference type="AlphaFoldDB" id="A0A0C1C3H0"/>
<gene>
    <name evidence="4" type="ORF">HK57_00639</name>
</gene>
<evidence type="ECO:0000313" key="4">
    <source>
        <dbReference type="EMBL" id="KIA75580.1"/>
    </source>
</evidence>
<organism evidence="4 5">
    <name type="scientific">Aspergillus ustus</name>
    <dbReference type="NCBI Taxonomy" id="40382"/>
    <lineage>
        <taxon>Eukaryota</taxon>
        <taxon>Fungi</taxon>
        <taxon>Dikarya</taxon>
        <taxon>Ascomycota</taxon>
        <taxon>Pezizomycotina</taxon>
        <taxon>Eurotiomycetes</taxon>
        <taxon>Eurotiomycetidae</taxon>
        <taxon>Eurotiales</taxon>
        <taxon>Aspergillaceae</taxon>
        <taxon>Aspergillus</taxon>
        <taxon>Aspergillus subgen. Nidulantes</taxon>
    </lineage>
</organism>
<dbReference type="Gene3D" id="3.40.50.1580">
    <property type="entry name" value="Nucleoside phosphorylase domain"/>
    <property type="match status" value="1"/>
</dbReference>
<name>A0A0C1C3H0_ASPUT</name>
<dbReference type="PANTHER" id="PTHR46082">
    <property type="entry name" value="ATP/GTP-BINDING PROTEIN-RELATED"/>
    <property type="match status" value="1"/>
</dbReference>
<sequence length="568" mass="63281">MRQGHAQRRYTIAWICPLAVEYAAAVHMLDKIHGCPSYLTAGSNAYTLGSIHGHNVVVMMPRQTGDVPAADATARMWEAFPELEHGLLVGIGGGVPVKTDNGDVRLGDVVVGTPAGVHPGTVRYDQGKTETGGFTHTGCLSRPPAPFLVAAKKLEAIRRPENDPIDRTLKRFEVRRPAQEQFHPGENEDRLYEPGYCHQSRGIPCSECGCDPERLVHRDQRNNGKEPPYVVVHGGTIATGGQVIKDPVVRDELAQKFGAICFEMEAAGVLYDFPCLVIRGISDYCDSHKDRKWHTYAAATAAAYARALLEHVPYQRIKRSTVDEDTDQKQRHLIATWLSPVIYERQQQHLRSLHMEGTGLWLLKNEKFIEWVSGRKKTLLFSGAPGVGKTVMTSSVIQHLQGTFSAEPLVATPYVYCDGRLTEQSPLKLFSNLLKQLSPTFGQISRTLTLLSNLYERVFIIIDALDEIFDQEKAENFLATLAGLQANADVNILLTWREIPETTDVFDNVSRIEIRASRNDLKDYLRQRINQVVELSNFFPSKRPHSWVNFLVGRKGGGPPPGFLGAPE</sequence>
<dbReference type="Pfam" id="PF01048">
    <property type="entry name" value="PNP_UDP_1"/>
    <property type="match status" value="1"/>
</dbReference>
<dbReference type="GO" id="GO:0009116">
    <property type="term" value="P:nucleoside metabolic process"/>
    <property type="evidence" value="ECO:0007669"/>
    <property type="project" value="InterPro"/>
</dbReference>
<evidence type="ECO:0000259" key="2">
    <source>
        <dbReference type="Pfam" id="PF01048"/>
    </source>
</evidence>
<evidence type="ECO:0000259" key="3">
    <source>
        <dbReference type="Pfam" id="PF24883"/>
    </source>
</evidence>
<evidence type="ECO:0000256" key="1">
    <source>
        <dbReference type="ARBA" id="ARBA00022737"/>
    </source>
</evidence>
<dbReference type="GO" id="GO:0003824">
    <property type="term" value="F:catalytic activity"/>
    <property type="evidence" value="ECO:0007669"/>
    <property type="project" value="InterPro"/>
</dbReference>
<feature type="domain" description="Nucleoside phosphorylase" evidence="2">
    <location>
        <begin position="12"/>
        <end position="303"/>
    </location>
</feature>
<evidence type="ECO:0000313" key="5">
    <source>
        <dbReference type="Proteomes" id="UP000053475"/>
    </source>
</evidence>
<comment type="caution">
    <text evidence="4">The sequence shown here is derived from an EMBL/GenBank/DDBJ whole genome shotgun (WGS) entry which is preliminary data.</text>
</comment>
<protein>
    <recommendedName>
        <fullName evidence="6">NACHT domain-containing protein</fullName>
    </recommendedName>
</protein>
<keyword evidence="5" id="KW-1185">Reference proteome</keyword>
<dbReference type="SUPFAM" id="SSF53167">
    <property type="entry name" value="Purine and uridine phosphorylases"/>
    <property type="match status" value="1"/>
</dbReference>